<keyword evidence="5 6" id="KW-0472">Membrane</keyword>
<feature type="transmembrane region" description="Helical" evidence="6">
    <location>
        <begin position="141"/>
        <end position="160"/>
    </location>
</feature>
<evidence type="ECO:0000256" key="6">
    <source>
        <dbReference type="SAM" id="Phobius"/>
    </source>
</evidence>
<evidence type="ECO:0000256" key="5">
    <source>
        <dbReference type="ARBA" id="ARBA00023136"/>
    </source>
</evidence>
<protein>
    <submittedName>
        <fullName evidence="8">Protein cornichon homolog 1-like</fullName>
    </submittedName>
</protein>
<evidence type="ECO:0000256" key="4">
    <source>
        <dbReference type="ARBA" id="ARBA00022989"/>
    </source>
</evidence>
<dbReference type="GO" id="GO:0016192">
    <property type="term" value="P:vesicle-mediated transport"/>
    <property type="evidence" value="ECO:0007669"/>
    <property type="project" value="InterPro"/>
</dbReference>
<dbReference type="GO" id="GO:0016020">
    <property type="term" value="C:membrane"/>
    <property type="evidence" value="ECO:0007669"/>
    <property type="project" value="UniProtKB-SubCell"/>
</dbReference>
<dbReference type="SMART" id="SM01398">
    <property type="entry name" value="Cornichon"/>
    <property type="match status" value="1"/>
</dbReference>
<sequence length="163" mass="19314">MEVAFSFAVFCYMLAFLLSASLIFFSVCHIIAFDELKKDLRASTDPESNPNQTQMERLRKVERICRMLKKIISPEYFIHALFCLMFLCAMEWLTLSLNTPLLCYHVWRYFHRPLLDGLYSPTSLTNVEVLGYCQREGWLKLGFYLLSFFYYLYNMIYTLIANV</sequence>
<evidence type="ECO:0000313" key="8">
    <source>
        <dbReference type="RefSeq" id="XP_032829981.1"/>
    </source>
</evidence>
<organism evidence="7 8">
    <name type="scientific">Petromyzon marinus</name>
    <name type="common">Sea lamprey</name>
    <dbReference type="NCBI Taxonomy" id="7757"/>
    <lineage>
        <taxon>Eukaryota</taxon>
        <taxon>Metazoa</taxon>
        <taxon>Chordata</taxon>
        <taxon>Craniata</taxon>
        <taxon>Vertebrata</taxon>
        <taxon>Cyclostomata</taxon>
        <taxon>Hyperoartia</taxon>
        <taxon>Petromyzontiformes</taxon>
        <taxon>Petromyzontidae</taxon>
        <taxon>Petromyzon</taxon>
    </lineage>
</organism>
<proteinExistence type="inferred from homology"/>
<dbReference type="PANTHER" id="PTHR12290">
    <property type="entry name" value="CORNICHON-RELATED"/>
    <property type="match status" value="1"/>
</dbReference>
<comment type="subcellular location">
    <subcellularLocation>
        <location evidence="1">Membrane</location>
        <topology evidence="1">Multi-pass membrane protein</topology>
    </subcellularLocation>
</comment>
<keyword evidence="7" id="KW-1185">Reference proteome</keyword>
<feature type="transmembrane region" description="Helical" evidence="6">
    <location>
        <begin position="76"/>
        <end position="95"/>
    </location>
</feature>
<dbReference type="AlphaFoldDB" id="A0AAJ7U7A9"/>
<dbReference type="KEGG" id="pmrn:116953838"/>
<feature type="transmembrane region" description="Helical" evidence="6">
    <location>
        <begin position="6"/>
        <end position="33"/>
    </location>
</feature>
<comment type="similarity">
    <text evidence="2">Belongs to the cornichon family.</text>
</comment>
<dbReference type="InterPro" id="IPR003377">
    <property type="entry name" value="Cornichon"/>
</dbReference>
<evidence type="ECO:0000256" key="1">
    <source>
        <dbReference type="ARBA" id="ARBA00004141"/>
    </source>
</evidence>
<evidence type="ECO:0000313" key="7">
    <source>
        <dbReference type="Proteomes" id="UP001318040"/>
    </source>
</evidence>
<keyword evidence="4 6" id="KW-1133">Transmembrane helix</keyword>
<keyword evidence="3 6" id="KW-0812">Transmembrane</keyword>
<evidence type="ECO:0000256" key="2">
    <source>
        <dbReference type="ARBA" id="ARBA00010095"/>
    </source>
</evidence>
<dbReference type="Pfam" id="PF03311">
    <property type="entry name" value="Cornichon"/>
    <property type="match status" value="1"/>
</dbReference>
<gene>
    <name evidence="8" type="primary">LOC116953838</name>
</gene>
<evidence type="ECO:0000256" key="3">
    <source>
        <dbReference type="ARBA" id="ARBA00022692"/>
    </source>
</evidence>
<accession>A0AAJ7U7A9</accession>
<reference evidence="8" key="1">
    <citation type="submission" date="2025-08" db="UniProtKB">
        <authorList>
            <consortium name="RefSeq"/>
        </authorList>
    </citation>
    <scope>IDENTIFICATION</scope>
    <source>
        <tissue evidence="8">Sperm</tissue>
    </source>
</reference>
<dbReference type="Proteomes" id="UP001318040">
    <property type="component" value="Chromosome 53"/>
</dbReference>
<dbReference type="GeneID" id="116953838"/>
<name>A0AAJ7U7A9_PETMA</name>
<dbReference type="RefSeq" id="XP_032829981.1">
    <property type="nucleotide sequence ID" value="XM_032974090.1"/>
</dbReference>